<evidence type="ECO:0000256" key="1">
    <source>
        <dbReference type="ARBA" id="ARBA00004123"/>
    </source>
</evidence>
<dbReference type="Pfam" id="PF00096">
    <property type="entry name" value="zf-C2H2"/>
    <property type="match status" value="1"/>
</dbReference>
<keyword evidence="7" id="KW-0539">Nucleus</keyword>
<accession>A0AAV2S208</accession>
<dbReference type="InterPro" id="IPR050331">
    <property type="entry name" value="Zinc_finger"/>
</dbReference>
<gene>
    <name evidence="10" type="ORF">MNOR_LOCUS31336</name>
</gene>
<evidence type="ECO:0000256" key="4">
    <source>
        <dbReference type="ARBA" id="ARBA00022771"/>
    </source>
</evidence>
<sequence>CMKAFSHNYQLIRHQSSHTTDKPYQCRQCNKAFSQNGHLLSHLKLSFRCSILDKDFTQKYDILSHTRIHTGEIPYQCSNSEKVISNGNLIRHLWTEVGEKHQSSQGDKAFSHNINLIDHNTFTSSVKPSKSTQEQTKLSNTIIPYIVPFSNPIPKTQMTAYLNNNQNNTSTKELQLSSGFKHLHQIYSPPPTFASLREPEIYCKSGHSDSPKSDHTDVPLDLVLNPNKKYLTNNTGTEKSHILPYRPWELTPTQRP</sequence>
<evidence type="ECO:0000256" key="8">
    <source>
        <dbReference type="PROSITE-ProRule" id="PRU00042"/>
    </source>
</evidence>
<dbReference type="Gene3D" id="3.30.160.60">
    <property type="entry name" value="Classic Zinc Finger"/>
    <property type="match status" value="3"/>
</dbReference>
<dbReference type="SUPFAM" id="SSF57667">
    <property type="entry name" value="beta-beta-alpha zinc fingers"/>
    <property type="match status" value="2"/>
</dbReference>
<feature type="domain" description="C2H2-type" evidence="9">
    <location>
        <begin position="47"/>
        <end position="74"/>
    </location>
</feature>
<feature type="non-terminal residue" evidence="10">
    <location>
        <position position="256"/>
    </location>
</feature>
<keyword evidence="2" id="KW-0479">Metal-binding</keyword>
<feature type="non-terminal residue" evidence="10">
    <location>
        <position position="1"/>
    </location>
</feature>
<comment type="subcellular location">
    <subcellularLocation>
        <location evidence="1">Nucleus</location>
    </subcellularLocation>
</comment>
<dbReference type="InterPro" id="IPR036236">
    <property type="entry name" value="Znf_C2H2_sf"/>
</dbReference>
<keyword evidence="5" id="KW-0862">Zinc</keyword>
<evidence type="ECO:0000256" key="3">
    <source>
        <dbReference type="ARBA" id="ARBA00022737"/>
    </source>
</evidence>
<name>A0AAV2S208_MEGNR</name>
<feature type="domain" description="C2H2-type" evidence="9">
    <location>
        <begin position="1"/>
        <end position="23"/>
    </location>
</feature>
<comment type="caution">
    <text evidence="10">The sequence shown here is derived from an EMBL/GenBank/DDBJ whole genome shotgun (WGS) entry which is preliminary data.</text>
</comment>
<evidence type="ECO:0000256" key="5">
    <source>
        <dbReference type="ARBA" id="ARBA00022833"/>
    </source>
</evidence>
<evidence type="ECO:0000256" key="6">
    <source>
        <dbReference type="ARBA" id="ARBA00023125"/>
    </source>
</evidence>
<reference evidence="10 11" key="1">
    <citation type="submission" date="2024-05" db="EMBL/GenBank/DDBJ databases">
        <authorList>
            <person name="Wallberg A."/>
        </authorList>
    </citation>
    <scope>NUCLEOTIDE SEQUENCE [LARGE SCALE GENOMIC DNA]</scope>
</reference>
<keyword evidence="11" id="KW-1185">Reference proteome</keyword>
<dbReference type="GO" id="GO:0008270">
    <property type="term" value="F:zinc ion binding"/>
    <property type="evidence" value="ECO:0007669"/>
    <property type="project" value="UniProtKB-KW"/>
</dbReference>
<protein>
    <recommendedName>
        <fullName evidence="9">C2H2-type domain-containing protein</fullName>
    </recommendedName>
</protein>
<feature type="domain" description="C2H2-type" evidence="9">
    <location>
        <begin position="24"/>
        <end position="45"/>
    </location>
</feature>
<dbReference type="PANTHER" id="PTHR16515">
    <property type="entry name" value="PR DOMAIN ZINC FINGER PROTEIN"/>
    <property type="match status" value="1"/>
</dbReference>
<proteinExistence type="predicted"/>
<dbReference type="GO" id="GO:0003677">
    <property type="term" value="F:DNA binding"/>
    <property type="evidence" value="ECO:0007669"/>
    <property type="project" value="UniProtKB-KW"/>
</dbReference>
<evidence type="ECO:0000313" key="10">
    <source>
        <dbReference type="EMBL" id="CAL4154396.1"/>
    </source>
</evidence>
<dbReference type="AlphaFoldDB" id="A0AAV2S208"/>
<dbReference type="Proteomes" id="UP001497623">
    <property type="component" value="Unassembled WGS sequence"/>
</dbReference>
<dbReference type="EMBL" id="CAXKWB010040173">
    <property type="protein sequence ID" value="CAL4154396.1"/>
    <property type="molecule type" value="Genomic_DNA"/>
</dbReference>
<dbReference type="FunFam" id="3.30.160.60:FF:001004">
    <property type="entry name" value="Zinc finger protein 426"/>
    <property type="match status" value="1"/>
</dbReference>
<dbReference type="GO" id="GO:0005634">
    <property type="term" value="C:nucleus"/>
    <property type="evidence" value="ECO:0007669"/>
    <property type="project" value="UniProtKB-SubCell"/>
</dbReference>
<evidence type="ECO:0000259" key="9">
    <source>
        <dbReference type="PROSITE" id="PS50157"/>
    </source>
</evidence>
<dbReference type="GO" id="GO:0010468">
    <property type="term" value="P:regulation of gene expression"/>
    <property type="evidence" value="ECO:0007669"/>
    <property type="project" value="TreeGrafter"/>
</dbReference>
<evidence type="ECO:0000313" key="11">
    <source>
        <dbReference type="Proteomes" id="UP001497623"/>
    </source>
</evidence>
<keyword evidence="3" id="KW-0677">Repeat</keyword>
<dbReference type="InterPro" id="IPR013087">
    <property type="entry name" value="Znf_C2H2_type"/>
</dbReference>
<dbReference type="PANTHER" id="PTHR16515:SF66">
    <property type="entry name" value="C2H2-TYPE DOMAIN-CONTAINING PROTEIN"/>
    <property type="match status" value="1"/>
</dbReference>
<evidence type="ECO:0000256" key="2">
    <source>
        <dbReference type="ARBA" id="ARBA00022723"/>
    </source>
</evidence>
<keyword evidence="6" id="KW-0238">DNA-binding</keyword>
<keyword evidence="4 8" id="KW-0863">Zinc-finger</keyword>
<evidence type="ECO:0000256" key="7">
    <source>
        <dbReference type="ARBA" id="ARBA00023242"/>
    </source>
</evidence>
<organism evidence="10 11">
    <name type="scientific">Meganyctiphanes norvegica</name>
    <name type="common">Northern krill</name>
    <name type="synonym">Thysanopoda norvegica</name>
    <dbReference type="NCBI Taxonomy" id="48144"/>
    <lineage>
        <taxon>Eukaryota</taxon>
        <taxon>Metazoa</taxon>
        <taxon>Ecdysozoa</taxon>
        <taxon>Arthropoda</taxon>
        <taxon>Crustacea</taxon>
        <taxon>Multicrustacea</taxon>
        <taxon>Malacostraca</taxon>
        <taxon>Eumalacostraca</taxon>
        <taxon>Eucarida</taxon>
        <taxon>Euphausiacea</taxon>
        <taxon>Euphausiidae</taxon>
        <taxon>Meganyctiphanes</taxon>
    </lineage>
</organism>
<dbReference type="PROSITE" id="PS50157">
    <property type="entry name" value="ZINC_FINGER_C2H2_2"/>
    <property type="match status" value="3"/>
</dbReference>